<organism evidence="1 2">
    <name type="scientific">Tahibacter soli</name>
    <dbReference type="NCBI Taxonomy" id="2983605"/>
    <lineage>
        <taxon>Bacteria</taxon>
        <taxon>Pseudomonadati</taxon>
        <taxon>Pseudomonadota</taxon>
        <taxon>Gammaproteobacteria</taxon>
        <taxon>Lysobacterales</taxon>
        <taxon>Rhodanobacteraceae</taxon>
        <taxon>Tahibacter</taxon>
    </lineage>
</organism>
<evidence type="ECO:0000313" key="1">
    <source>
        <dbReference type="EMBL" id="MDC8012277.1"/>
    </source>
</evidence>
<proteinExistence type="predicted"/>
<dbReference type="RefSeq" id="WP_263542686.1">
    <property type="nucleotide sequence ID" value="NZ_JAOVZO020000005.1"/>
</dbReference>
<dbReference type="EMBL" id="JAOVZO020000005">
    <property type="protein sequence ID" value="MDC8012277.1"/>
    <property type="molecule type" value="Genomic_DNA"/>
</dbReference>
<dbReference type="AlphaFoldDB" id="A0A9X3YHB6"/>
<sequence>MTSNQHIAFLGNFEVEDDAFEMTAERFILRGDGISFQLKFYETDYGKSTATGTAQRNSLGGFNCDDLRLRYATDKSDIPAVVRFSKIDASDDQSALSVEGTWEQAGDTFRFSGLLKRFKS</sequence>
<protein>
    <submittedName>
        <fullName evidence="1">Uncharacterized protein</fullName>
    </submittedName>
</protein>
<reference evidence="1" key="1">
    <citation type="submission" date="2023-02" db="EMBL/GenBank/DDBJ databases">
        <title>Tahibacter soli sp. nov. isolated from soil.</title>
        <authorList>
            <person name="Baek J.H."/>
            <person name="Lee J.K."/>
            <person name="Choi D.G."/>
            <person name="Jeon C.O."/>
        </authorList>
    </citation>
    <scope>NUCLEOTIDE SEQUENCE</scope>
    <source>
        <strain evidence="1">BL</strain>
    </source>
</reference>
<evidence type="ECO:0000313" key="2">
    <source>
        <dbReference type="Proteomes" id="UP001139971"/>
    </source>
</evidence>
<accession>A0A9X3YHB6</accession>
<gene>
    <name evidence="1" type="ORF">OD750_006915</name>
</gene>
<comment type="caution">
    <text evidence="1">The sequence shown here is derived from an EMBL/GenBank/DDBJ whole genome shotgun (WGS) entry which is preliminary data.</text>
</comment>
<dbReference type="Proteomes" id="UP001139971">
    <property type="component" value="Unassembled WGS sequence"/>
</dbReference>
<name>A0A9X3YHB6_9GAMM</name>
<keyword evidence="2" id="KW-1185">Reference proteome</keyword>